<evidence type="ECO:0000313" key="2">
    <source>
        <dbReference type="EMBL" id="WAR17022.1"/>
    </source>
</evidence>
<keyword evidence="1" id="KW-0812">Transmembrane</keyword>
<reference evidence="2" key="1">
    <citation type="submission" date="2022-11" db="EMBL/GenBank/DDBJ databases">
        <title>Centuries of genome instability and evolution in soft-shell clam transmissible cancer (bioRxiv).</title>
        <authorList>
            <person name="Hart S.F.M."/>
            <person name="Yonemitsu M.A."/>
            <person name="Giersch R.M."/>
            <person name="Beal B.F."/>
            <person name="Arriagada G."/>
            <person name="Davis B.W."/>
            <person name="Ostrander E.A."/>
            <person name="Goff S.P."/>
            <person name="Metzger M.J."/>
        </authorList>
    </citation>
    <scope>NUCLEOTIDE SEQUENCE</scope>
    <source>
        <strain evidence="2">MELC-2E11</strain>
        <tissue evidence="2">Siphon/mantle</tissue>
    </source>
</reference>
<proteinExistence type="predicted"/>
<protein>
    <submittedName>
        <fullName evidence="2">Uncharacterized protein</fullName>
    </submittedName>
</protein>
<sequence length="224" mass="25138">MYIRSIISLEIIIQIYLVVLYTKLALFCGLTEGQDFEFKQAGYDKIDIPSPKVWIRDVSFEVCRDECKVRPSCTAVNYHTFVFLCELDLEPSPEVVPTTDRGEECSNEKEEKCCTDSDMDCGTANIGECFCEFGRNSSGKCYPECKGQFEVCTQIGDYDGCNSNDELGECFCKHVNETDKNKCCEECSDDDKEKCCTDSDMDCGMANIGECFCKFGEDPSGTCC</sequence>
<evidence type="ECO:0000256" key="1">
    <source>
        <dbReference type="SAM" id="Phobius"/>
    </source>
</evidence>
<accession>A0ABY7F7M1</accession>
<dbReference type="Proteomes" id="UP001164746">
    <property type="component" value="Chromosome 10"/>
</dbReference>
<dbReference type="EMBL" id="CP111021">
    <property type="protein sequence ID" value="WAR17022.1"/>
    <property type="molecule type" value="Genomic_DNA"/>
</dbReference>
<evidence type="ECO:0000313" key="3">
    <source>
        <dbReference type="Proteomes" id="UP001164746"/>
    </source>
</evidence>
<gene>
    <name evidence="2" type="ORF">MAR_031616</name>
</gene>
<keyword evidence="1" id="KW-1133">Transmembrane helix</keyword>
<feature type="transmembrane region" description="Helical" evidence="1">
    <location>
        <begin position="6"/>
        <end position="30"/>
    </location>
</feature>
<feature type="non-terminal residue" evidence="2">
    <location>
        <position position="1"/>
    </location>
</feature>
<name>A0ABY7F7M1_MYAAR</name>
<keyword evidence="3" id="KW-1185">Reference proteome</keyword>
<organism evidence="2 3">
    <name type="scientific">Mya arenaria</name>
    <name type="common">Soft-shell clam</name>
    <dbReference type="NCBI Taxonomy" id="6604"/>
    <lineage>
        <taxon>Eukaryota</taxon>
        <taxon>Metazoa</taxon>
        <taxon>Spiralia</taxon>
        <taxon>Lophotrochozoa</taxon>
        <taxon>Mollusca</taxon>
        <taxon>Bivalvia</taxon>
        <taxon>Autobranchia</taxon>
        <taxon>Heteroconchia</taxon>
        <taxon>Euheterodonta</taxon>
        <taxon>Imparidentia</taxon>
        <taxon>Neoheterodontei</taxon>
        <taxon>Myida</taxon>
        <taxon>Myoidea</taxon>
        <taxon>Myidae</taxon>
        <taxon>Mya</taxon>
    </lineage>
</organism>
<keyword evidence="1" id="KW-0472">Membrane</keyword>